<dbReference type="Proteomes" id="UP000290608">
    <property type="component" value="Unassembled WGS sequence"/>
</dbReference>
<sequence length="151" mass="17695">MKTKKHLIVTTVFLLNSLLFIINSTAQTDQRFANTVNLDTVNLDSRSVAINQFVSDIITDKDFKYRKALRESKSSKKHYTLNNFEITETDLLKHFKKAARKSDSVAGFARYFQNRNLSFIAALDQYVLEQLYNTIRQTTFNGFLDNWQKYY</sequence>
<dbReference type="AlphaFoldDB" id="A0A4Q0PNW6"/>
<feature type="signal peptide" evidence="1">
    <location>
        <begin position="1"/>
        <end position="26"/>
    </location>
</feature>
<dbReference type="EMBL" id="QOVL01000004">
    <property type="protein sequence ID" value="RXG32259.1"/>
    <property type="molecule type" value="Genomic_DNA"/>
</dbReference>
<accession>A0A4Q0PNW6</accession>
<protein>
    <submittedName>
        <fullName evidence="2">Uncharacterized protein</fullName>
    </submittedName>
</protein>
<organism evidence="2 3">
    <name type="scientific">Leeuwenhoekiella marinoflava</name>
    <dbReference type="NCBI Taxonomy" id="988"/>
    <lineage>
        <taxon>Bacteria</taxon>
        <taxon>Pseudomonadati</taxon>
        <taxon>Bacteroidota</taxon>
        <taxon>Flavobacteriia</taxon>
        <taxon>Flavobacteriales</taxon>
        <taxon>Flavobacteriaceae</taxon>
        <taxon>Leeuwenhoekiella</taxon>
    </lineage>
</organism>
<keyword evidence="1" id="KW-0732">Signal</keyword>
<dbReference type="STRING" id="1122159.SAMN02745246_01094"/>
<feature type="chain" id="PRO_5020389903" evidence="1">
    <location>
        <begin position="27"/>
        <end position="151"/>
    </location>
</feature>
<dbReference type="RefSeq" id="WP_073097989.1">
    <property type="nucleotide sequence ID" value="NZ_JBALUR010000001.1"/>
</dbReference>
<evidence type="ECO:0000313" key="3">
    <source>
        <dbReference type="Proteomes" id="UP000290608"/>
    </source>
</evidence>
<gene>
    <name evidence="2" type="ORF">DSL99_1065</name>
</gene>
<proteinExistence type="predicted"/>
<evidence type="ECO:0000256" key="1">
    <source>
        <dbReference type="SAM" id="SignalP"/>
    </source>
</evidence>
<name>A0A4Q0PNW6_9FLAO</name>
<evidence type="ECO:0000313" key="2">
    <source>
        <dbReference type="EMBL" id="RXG32259.1"/>
    </source>
</evidence>
<reference evidence="2 3" key="1">
    <citation type="submission" date="2018-07" db="EMBL/GenBank/DDBJ databases">
        <title>Leeuwenhoekiella genomics.</title>
        <authorList>
            <person name="Tahon G."/>
            <person name="Willems A."/>
        </authorList>
    </citation>
    <scope>NUCLEOTIDE SEQUENCE [LARGE SCALE GENOMIC DNA]</scope>
    <source>
        <strain evidence="2 3">LMG 1345</strain>
    </source>
</reference>
<comment type="caution">
    <text evidence="2">The sequence shown here is derived from an EMBL/GenBank/DDBJ whole genome shotgun (WGS) entry which is preliminary data.</text>
</comment>